<evidence type="ECO:0000256" key="2">
    <source>
        <dbReference type="ARBA" id="ARBA00022729"/>
    </source>
</evidence>
<keyword evidence="5" id="KW-1185">Reference proteome</keyword>
<dbReference type="InterPro" id="IPR029058">
    <property type="entry name" value="AB_hydrolase_fold"/>
</dbReference>
<keyword evidence="3" id="KW-0378">Hydrolase</keyword>
<dbReference type="GO" id="GO:0006508">
    <property type="term" value="P:proteolysis"/>
    <property type="evidence" value="ECO:0007669"/>
    <property type="project" value="UniProtKB-KW"/>
</dbReference>
<dbReference type="EMBL" id="DF973479">
    <property type="protein sequence ID" value="GAU32071.1"/>
    <property type="molecule type" value="Genomic_DNA"/>
</dbReference>
<dbReference type="PANTHER" id="PTHR11010:SF96">
    <property type="entry name" value="LYSOSOMAL PRO-X CARBOXYPEPTIDASE-LIKE ISOFORM X1"/>
    <property type="match status" value="1"/>
</dbReference>
<dbReference type="GO" id="GO:0008239">
    <property type="term" value="F:dipeptidyl-peptidase activity"/>
    <property type="evidence" value="ECO:0007669"/>
    <property type="project" value="TreeGrafter"/>
</dbReference>
<dbReference type="InterPro" id="IPR042269">
    <property type="entry name" value="Ser_carbopepase_S28_SKS"/>
</dbReference>
<keyword evidence="1" id="KW-0645">Protease</keyword>
<evidence type="ECO:0000256" key="1">
    <source>
        <dbReference type="ARBA" id="ARBA00022670"/>
    </source>
</evidence>
<dbReference type="PANTHER" id="PTHR11010">
    <property type="entry name" value="PROTEASE S28 PRO-X CARBOXYPEPTIDASE-RELATED"/>
    <property type="match status" value="1"/>
</dbReference>
<dbReference type="AlphaFoldDB" id="A0A2Z6MKF1"/>
<dbReference type="OrthoDB" id="1719719at2759"/>
<evidence type="ECO:0000313" key="5">
    <source>
        <dbReference type="Proteomes" id="UP000242715"/>
    </source>
</evidence>
<protein>
    <submittedName>
        <fullName evidence="4">Uncharacterized protein</fullName>
    </submittedName>
</protein>
<reference evidence="5" key="1">
    <citation type="journal article" date="2017" name="Front. Plant Sci.">
        <title>Climate Clever Clovers: New Paradigm to Reduce the Environmental Footprint of Ruminants by Breeding Low Methanogenic Forages Utilizing Haplotype Variation.</title>
        <authorList>
            <person name="Kaur P."/>
            <person name="Appels R."/>
            <person name="Bayer P.E."/>
            <person name="Keeble-Gagnere G."/>
            <person name="Wang J."/>
            <person name="Hirakawa H."/>
            <person name="Shirasawa K."/>
            <person name="Vercoe P."/>
            <person name="Stefanova K."/>
            <person name="Durmic Z."/>
            <person name="Nichols P."/>
            <person name="Revell C."/>
            <person name="Isobe S.N."/>
            <person name="Edwards D."/>
            <person name="Erskine W."/>
        </authorList>
    </citation>
    <scope>NUCLEOTIDE SEQUENCE [LARGE SCALE GENOMIC DNA]</scope>
    <source>
        <strain evidence="5">cv. Daliak</strain>
    </source>
</reference>
<name>A0A2Z6MKF1_TRISU</name>
<dbReference type="Proteomes" id="UP000242715">
    <property type="component" value="Unassembled WGS sequence"/>
</dbReference>
<dbReference type="Gene3D" id="1.20.120.980">
    <property type="entry name" value="Serine carboxypeptidase S28, SKS domain"/>
    <property type="match status" value="2"/>
</dbReference>
<proteinExistence type="predicted"/>
<gene>
    <name evidence="4" type="ORF">TSUD_53390</name>
</gene>
<evidence type="ECO:0000313" key="4">
    <source>
        <dbReference type="EMBL" id="GAU32071.1"/>
    </source>
</evidence>
<evidence type="ECO:0000256" key="3">
    <source>
        <dbReference type="ARBA" id="ARBA00022801"/>
    </source>
</evidence>
<dbReference type="Gene3D" id="3.40.50.1820">
    <property type="entry name" value="alpha/beta hydrolase"/>
    <property type="match status" value="1"/>
</dbReference>
<organism evidence="4 5">
    <name type="scientific">Trifolium subterraneum</name>
    <name type="common">Subterranean clover</name>
    <dbReference type="NCBI Taxonomy" id="3900"/>
    <lineage>
        <taxon>Eukaryota</taxon>
        <taxon>Viridiplantae</taxon>
        <taxon>Streptophyta</taxon>
        <taxon>Embryophyta</taxon>
        <taxon>Tracheophyta</taxon>
        <taxon>Spermatophyta</taxon>
        <taxon>Magnoliopsida</taxon>
        <taxon>eudicotyledons</taxon>
        <taxon>Gunneridae</taxon>
        <taxon>Pentapetalae</taxon>
        <taxon>rosids</taxon>
        <taxon>fabids</taxon>
        <taxon>Fabales</taxon>
        <taxon>Fabaceae</taxon>
        <taxon>Papilionoideae</taxon>
        <taxon>50 kb inversion clade</taxon>
        <taxon>NPAAA clade</taxon>
        <taxon>Hologalegina</taxon>
        <taxon>IRL clade</taxon>
        <taxon>Trifolieae</taxon>
        <taxon>Trifolium</taxon>
    </lineage>
</organism>
<accession>A0A2Z6MKF1</accession>
<keyword evidence="2" id="KW-0732">Signal</keyword>
<sequence>MCFILGLGPVNNRLIRFQEASQTCSEAILNSWSEIEKVASQPNDLSILSQKFNSCNPLNQYFELSNYLETLYMYAAQYNAPPRRKIMLSYEFPYKDTEIDLKWGRQKCSEIVIPFRRGKDSMFHPHPFDLKSFVEKCKKDYGVSPQTHWISTYYGCQVSTFCFHLNNIN</sequence>